<feature type="compositionally biased region" description="Polar residues" evidence="1">
    <location>
        <begin position="616"/>
        <end position="631"/>
    </location>
</feature>
<name>N1PQ18_DOTSN</name>
<feature type="compositionally biased region" description="Polar residues" evidence="1">
    <location>
        <begin position="1966"/>
        <end position="1976"/>
    </location>
</feature>
<dbReference type="OMA" id="SETMPAH"/>
<accession>N1PQ18</accession>
<feature type="region of interest" description="Disordered" evidence="1">
    <location>
        <begin position="1546"/>
        <end position="1567"/>
    </location>
</feature>
<feature type="region of interest" description="Disordered" evidence="1">
    <location>
        <begin position="1133"/>
        <end position="1172"/>
    </location>
</feature>
<feature type="compositionally biased region" description="Polar residues" evidence="1">
    <location>
        <begin position="757"/>
        <end position="785"/>
    </location>
</feature>
<feature type="region of interest" description="Disordered" evidence="1">
    <location>
        <begin position="650"/>
        <end position="898"/>
    </location>
</feature>
<dbReference type="HOGENOM" id="CLU_232763_0_0_1"/>
<feature type="compositionally biased region" description="Polar residues" evidence="1">
    <location>
        <begin position="650"/>
        <end position="662"/>
    </location>
</feature>
<proteinExistence type="predicted"/>
<feature type="compositionally biased region" description="Basic and acidic residues" evidence="1">
    <location>
        <begin position="1982"/>
        <end position="1991"/>
    </location>
</feature>
<feature type="compositionally biased region" description="Low complexity" evidence="1">
    <location>
        <begin position="13"/>
        <end position="42"/>
    </location>
</feature>
<dbReference type="EMBL" id="KB446538">
    <property type="protein sequence ID" value="EME45487.1"/>
    <property type="molecule type" value="Genomic_DNA"/>
</dbReference>
<dbReference type="STRING" id="675120.N1PQ18"/>
<reference evidence="2 3" key="2">
    <citation type="journal article" date="2012" name="PLoS Pathog.">
        <title>Diverse lifestyles and strategies of plant pathogenesis encoded in the genomes of eighteen Dothideomycetes fungi.</title>
        <authorList>
            <person name="Ohm R.A."/>
            <person name="Feau N."/>
            <person name="Henrissat B."/>
            <person name="Schoch C.L."/>
            <person name="Horwitz B.A."/>
            <person name="Barry K.W."/>
            <person name="Condon B.J."/>
            <person name="Copeland A.C."/>
            <person name="Dhillon B."/>
            <person name="Glaser F."/>
            <person name="Hesse C.N."/>
            <person name="Kosti I."/>
            <person name="LaButti K."/>
            <person name="Lindquist E.A."/>
            <person name="Lucas S."/>
            <person name="Salamov A.A."/>
            <person name="Bradshaw R.E."/>
            <person name="Ciuffetti L."/>
            <person name="Hamelin R.C."/>
            <person name="Kema G.H.J."/>
            <person name="Lawrence C."/>
            <person name="Scott J.A."/>
            <person name="Spatafora J.W."/>
            <person name="Turgeon B.G."/>
            <person name="de Wit P.J.G.M."/>
            <person name="Zhong S."/>
            <person name="Goodwin S.B."/>
            <person name="Grigoriev I.V."/>
        </authorList>
    </citation>
    <scope>NUCLEOTIDE SEQUENCE [LARGE SCALE GENOMIC DNA]</scope>
    <source>
        <strain evidence="3">NZE10 / CBS 128990</strain>
    </source>
</reference>
<feature type="region of interest" description="Disordered" evidence="1">
    <location>
        <begin position="1763"/>
        <end position="1786"/>
    </location>
</feature>
<dbReference type="eggNOG" id="ENOG502S9TA">
    <property type="taxonomic scope" value="Eukaryota"/>
</dbReference>
<feature type="region of interest" description="Disordered" evidence="1">
    <location>
        <begin position="477"/>
        <end position="557"/>
    </location>
</feature>
<feature type="compositionally biased region" description="Basic and acidic residues" evidence="1">
    <location>
        <begin position="794"/>
        <end position="806"/>
    </location>
</feature>
<feature type="compositionally biased region" description="Polar residues" evidence="1">
    <location>
        <begin position="1079"/>
        <end position="1100"/>
    </location>
</feature>
<feature type="region of interest" description="Disordered" evidence="1">
    <location>
        <begin position="1342"/>
        <end position="1394"/>
    </location>
</feature>
<feature type="compositionally biased region" description="Polar residues" evidence="1">
    <location>
        <begin position="725"/>
        <end position="740"/>
    </location>
</feature>
<feature type="compositionally biased region" description="Basic residues" evidence="1">
    <location>
        <begin position="1"/>
        <end position="10"/>
    </location>
</feature>
<feature type="region of interest" description="Disordered" evidence="1">
    <location>
        <begin position="1203"/>
        <end position="1321"/>
    </location>
</feature>
<protein>
    <submittedName>
        <fullName evidence="2">Uncharacterized protein</fullName>
    </submittedName>
</protein>
<gene>
    <name evidence="2" type="ORF">DOTSEDRAFT_33983</name>
</gene>
<feature type="region of interest" description="Disordered" evidence="1">
    <location>
        <begin position="610"/>
        <end position="631"/>
    </location>
</feature>
<feature type="region of interest" description="Disordered" evidence="1">
    <location>
        <begin position="1896"/>
        <end position="1991"/>
    </location>
</feature>
<feature type="compositionally biased region" description="Polar residues" evidence="1">
    <location>
        <begin position="686"/>
        <end position="698"/>
    </location>
</feature>
<feature type="region of interest" description="Disordered" evidence="1">
    <location>
        <begin position="1032"/>
        <end position="1100"/>
    </location>
</feature>
<feature type="compositionally biased region" description="Basic and acidic residues" evidence="1">
    <location>
        <begin position="527"/>
        <end position="556"/>
    </location>
</feature>
<feature type="region of interest" description="Disordered" evidence="1">
    <location>
        <begin position="365"/>
        <end position="413"/>
    </location>
</feature>
<feature type="compositionally biased region" description="Polar residues" evidence="1">
    <location>
        <begin position="1946"/>
        <end position="1956"/>
    </location>
</feature>
<evidence type="ECO:0000313" key="2">
    <source>
        <dbReference type="EMBL" id="EME45487.1"/>
    </source>
</evidence>
<feature type="compositionally biased region" description="Polar residues" evidence="1">
    <location>
        <begin position="1382"/>
        <end position="1394"/>
    </location>
</feature>
<feature type="compositionally biased region" description="Polar residues" evidence="1">
    <location>
        <begin position="495"/>
        <end position="517"/>
    </location>
</feature>
<feature type="compositionally biased region" description="Polar residues" evidence="1">
    <location>
        <begin position="307"/>
        <end position="352"/>
    </location>
</feature>
<reference evidence="3" key="1">
    <citation type="journal article" date="2012" name="PLoS Genet.">
        <title>The genomes of the fungal plant pathogens Cladosporium fulvum and Dothistroma septosporum reveal adaptation to different hosts and lifestyles but also signatures of common ancestry.</title>
        <authorList>
            <person name="de Wit P.J.G.M."/>
            <person name="van der Burgt A."/>
            <person name="Oekmen B."/>
            <person name="Stergiopoulos I."/>
            <person name="Abd-Elsalam K.A."/>
            <person name="Aerts A.L."/>
            <person name="Bahkali A.H."/>
            <person name="Beenen H.G."/>
            <person name="Chettri P."/>
            <person name="Cox M.P."/>
            <person name="Datema E."/>
            <person name="de Vries R.P."/>
            <person name="Dhillon B."/>
            <person name="Ganley A.R."/>
            <person name="Griffiths S.A."/>
            <person name="Guo Y."/>
            <person name="Hamelin R.C."/>
            <person name="Henrissat B."/>
            <person name="Kabir M.S."/>
            <person name="Jashni M.K."/>
            <person name="Kema G."/>
            <person name="Klaubauf S."/>
            <person name="Lapidus A."/>
            <person name="Levasseur A."/>
            <person name="Lindquist E."/>
            <person name="Mehrabi R."/>
            <person name="Ohm R.A."/>
            <person name="Owen T.J."/>
            <person name="Salamov A."/>
            <person name="Schwelm A."/>
            <person name="Schijlen E."/>
            <person name="Sun H."/>
            <person name="van den Burg H.A."/>
            <person name="van Ham R.C.H.J."/>
            <person name="Zhang S."/>
            <person name="Goodwin S.B."/>
            <person name="Grigoriev I.V."/>
            <person name="Collemare J."/>
            <person name="Bradshaw R.E."/>
        </authorList>
    </citation>
    <scope>NUCLEOTIDE SEQUENCE [LARGE SCALE GENOMIC DNA]</scope>
    <source>
        <strain evidence="3">NZE10 / CBS 128990</strain>
    </source>
</reference>
<feature type="compositionally biased region" description="Low complexity" evidence="1">
    <location>
        <begin position="929"/>
        <end position="942"/>
    </location>
</feature>
<dbReference type="OrthoDB" id="5408302at2759"/>
<feature type="compositionally biased region" description="Polar residues" evidence="1">
    <location>
        <begin position="1356"/>
        <end position="1373"/>
    </location>
</feature>
<feature type="region of interest" description="Disordered" evidence="1">
    <location>
        <begin position="1"/>
        <end position="115"/>
    </location>
</feature>
<feature type="compositionally biased region" description="Polar residues" evidence="1">
    <location>
        <begin position="1291"/>
        <end position="1318"/>
    </location>
</feature>
<feature type="region of interest" description="Disordered" evidence="1">
    <location>
        <begin position="1839"/>
        <end position="1878"/>
    </location>
</feature>
<organism evidence="2 3">
    <name type="scientific">Dothistroma septosporum (strain NZE10 / CBS 128990)</name>
    <name type="common">Red band needle blight fungus</name>
    <name type="synonym">Mycosphaerella pini</name>
    <dbReference type="NCBI Taxonomy" id="675120"/>
    <lineage>
        <taxon>Eukaryota</taxon>
        <taxon>Fungi</taxon>
        <taxon>Dikarya</taxon>
        <taxon>Ascomycota</taxon>
        <taxon>Pezizomycotina</taxon>
        <taxon>Dothideomycetes</taxon>
        <taxon>Dothideomycetidae</taxon>
        <taxon>Mycosphaerellales</taxon>
        <taxon>Mycosphaerellaceae</taxon>
        <taxon>Dothistroma</taxon>
    </lineage>
</organism>
<feature type="region of interest" description="Disordered" evidence="1">
    <location>
        <begin position="925"/>
        <end position="971"/>
    </location>
</feature>
<feature type="compositionally biased region" description="Low complexity" evidence="1">
    <location>
        <begin position="1849"/>
        <end position="1873"/>
    </location>
</feature>
<feature type="region of interest" description="Disordered" evidence="1">
    <location>
        <begin position="264"/>
        <end position="352"/>
    </location>
</feature>
<feature type="compositionally biased region" description="Polar residues" evidence="1">
    <location>
        <begin position="1179"/>
        <end position="1190"/>
    </location>
</feature>
<evidence type="ECO:0000256" key="1">
    <source>
        <dbReference type="SAM" id="MobiDB-lite"/>
    </source>
</evidence>
<dbReference type="Proteomes" id="UP000016933">
    <property type="component" value="Unassembled WGS sequence"/>
</dbReference>
<sequence>MFAKKRHPHTRQSSASTTHANVNASASASASTNADADADVAATPKRTHPRSDAVSPPLVSPLQMTFDFELSPSPSSTAADDYPQLSPFSPIADPTASAPRPQTSTGVGSIRDEDVLDRTNGIAASRLQSPPMLPLIPRVTSTAGGFMSSHLNENIKPGMHEIRETQAGISEEVSSKSSKSVLSPRLSFDFSNDMLPWSPAKTSSASRPRTAGGAGSTSTSKMEYTSLVPVKTSASLFPLSSSSSKQEIPLSAVSPNVPVMSRQFIDSRDKPYSQPPPRPILTQHTRSTPNLYHPQSPALARGPTPVHGSSKNFLSPQPSLQTLSQRTDFSGSTARPSTRASTQTALTGPSVTTIGMPYQATADSFPLPQHVMTRPKTPGAAARIGGVSVPTHHTSSFRTANGARPVEARESKKKRRLTLNPLALLQRRQTSQLPEEVLHQRQEQEQALQRQRDLLVSGVNKTPPDFDPRIKGRVVHDFSAPRGKRNTFDGVDVASMTSPPIVQSTQSSPVVPTMSSHQPRKSSLTHRGSDGEQAERRSLHTPAFKEHLDEAPESSRRISSIQAESLENKDFLQRASRHNSALTNLSQESATLPPFARRSQILDPSQAAYYNDESSKASTSSEQERGSSLGSINEISPVTARSSHILPPVQQNNARQSQSPVSPASPGRIGDKFRPVSAISPPPPSTGDSQAASQMTPKTSDDRAFSANERITRPYSVVMAPPAINSVSETSNESSPAQSPSRDHSDQKPQVVLRGVSIQQSRSNDGLDISSLQPPSLAGTSSADSLSEAPSVDRTTRVRTPERTLEPEVVESMQFKPDNGQPKLVEKRASAVGHSRKSSNMPRHASTASRFSFQFGGNESAAQEQALEEKHRKMRSGQVAQSVSRGHSPDEDDEDDFDEDAMYDMDEMEMENDPDDAIIEQPARSAQSANYLQQARQALQQQDSDDDSNYADDIPGVIGEGDLPYPDHPAFRTHSAVFNNYSRPDSYASQGGQGGYWRDSTIDHYMRDETYLSEQAPNPGQDFDFRVKPNTADRSAATDDRAQNVLSPIQSESDERPTLPARDSGNSERNRAASGMSFAPTSTAGASTERNASAGASTATMDRDHIVSGMSYSSISESVKSPLQGTFYKHTGSAKSSPYLASDSFSPPFPDEHDSWLNDDGMASSMKSPEREAALVSLEANSRTRTSSSDSHGDDLNIKAAGTVVKSAAPAGDTKSPTRSPYSDGRRNGSIGALSFSFSESPDKSQLGHHSNGSGMSFEEFAKGGFSQATSPALPSDELGHTHRKIPGQIESPTTTRANAASRSLKSPEATGSPSNAPTGLGLTMFTGIDFNNDASVVPATAPTGAKMKDGVANVNEHTTPARSRRSGPNTQEQNDDGVSWELSTPSPSSVGATSVMPTIVVPFTTADNMNRVDDNAMQIRPQPANSQNVQQSVRSFTGVRHDVEMTTDDMYFDDGNFDQDINGANGGSMDEDAFDDDKFLSRPGYKNRYMHSRDHSGLSALSAGSDGPYPAFAIPNSQRVSQRYSQMMLEDLPLQAPVDPRYVPQRNPSEDAKRLGLGSRVPPAPVPETDKEAFGRMQRSLQSYHSALADAANKAAAEGRFVRAPSISTTDSAENPLSFKINDGPMNDDRSVYATSVGDDRSVYSNGEDGGEIHMPYLSTGKGADRNGSIASHVTHLTSYSPTKFSFDFGFDHDSVTDDINDNAFDDDMFGNDDDLVAAANAEVLASEDGGFYGQEFGFYGRPRSNSDELRAINGGFFGEDGDDGLSRNKSLREPNLTPITERSEFSTRSSFVGLGGPFGPTNASQLGPFSPAIARFGHSPVDGLAPASFDELRRLRGQAFGGGGGPRSSDSSARSNSNRSSQQSLQALSPSVELKPGPYGSGYFGGSLPMQYGYSTDSNGSRNSSLPNSAHPTPGMGFHFNDSPQSATSSNGLSLGVDLDATPRKNSVPLTEPTTAKKVAANGQGHSRSGSGADSVTYVREPDPEHNGKQRWVLERRRTSEQGQLELIGRELVQGGWI</sequence>
<feature type="compositionally biased region" description="Polar residues" evidence="1">
    <location>
        <begin position="838"/>
        <end position="863"/>
    </location>
</feature>
<feature type="region of interest" description="Disordered" evidence="1">
    <location>
        <begin position="1177"/>
        <end position="1196"/>
    </location>
</feature>
<feature type="compositionally biased region" description="Polar residues" evidence="1">
    <location>
        <begin position="1896"/>
        <end position="1913"/>
    </location>
</feature>
<keyword evidence="3" id="KW-1185">Reference proteome</keyword>
<evidence type="ECO:0000313" key="3">
    <source>
        <dbReference type="Proteomes" id="UP000016933"/>
    </source>
</evidence>
<feature type="region of interest" description="Disordered" evidence="1">
    <location>
        <begin position="198"/>
        <end position="220"/>
    </location>
</feature>
<feature type="compositionally biased region" description="Polar residues" evidence="1">
    <location>
        <begin position="1924"/>
        <end position="1935"/>
    </location>
</feature>